<name>A0A1I6LTN8_9EURY</name>
<dbReference type="STRING" id="767519.SAMN05216559_3073"/>
<feature type="region of interest" description="Disordered" evidence="2">
    <location>
        <begin position="20"/>
        <end position="53"/>
    </location>
</feature>
<dbReference type="PROSITE" id="PS51257">
    <property type="entry name" value="PROKAR_LIPOPROTEIN"/>
    <property type="match status" value="1"/>
</dbReference>
<dbReference type="OrthoDB" id="130870at2157"/>
<keyword evidence="1" id="KW-0732">Signal</keyword>
<feature type="compositionally biased region" description="Low complexity" evidence="2">
    <location>
        <begin position="36"/>
        <end position="53"/>
    </location>
</feature>
<accession>A0A1I6LTN8</accession>
<dbReference type="Gene3D" id="3.40.190.10">
    <property type="entry name" value="Periplasmic binding protein-like II"/>
    <property type="match status" value="2"/>
</dbReference>
<dbReference type="Pfam" id="PF13416">
    <property type="entry name" value="SBP_bac_8"/>
    <property type="match status" value="1"/>
</dbReference>
<dbReference type="GO" id="GO:0030975">
    <property type="term" value="F:thiamine binding"/>
    <property type="evidence" value="ECO:0007669"/>
    <property type="project" value="InterPro"/>
</dbReference>
<dbReference type="AlphaFoldDB" id="A0A1I6LTN8"/>
<dbReference type="SUPFAM" id="SSF53850">
    <property type="entry name" value="Periplasmic binding protein-like II"/>
    <property type="match status" value="1"/>
</dbReference>
<dbReference type="PANTHER" id="PTHR30006">
    <property type="entry name" value="THIAMINE-BINDING PERIPLASMIC PROTEIN-RELATED"/>
    <property type="match status" value="1"/>
</dbReference>
<dbReference type="GO" id="GO:0015888">
    <property type="term" value="P:thiamine transport"/>
    <property type="evidence" value="ECO:0007669"/>
    <property type="project" value="InterPro"/>
</dbReference>
<evidence type="ECO:0000313" key="3">
    <source>
        <dbReference type="EMBL" id="SFS06642.1"/>
    </source>
</evidence>
<proteinExistence type="predicted"/>
<evidence type="ECO:0000256" key="1">
    <source>
        <dbReference type="ARBA" id="ARBA00022729"/>
    </source>
</evidence>
<evidence type="ECO:0000256" key="2">
    <source>
        <dbReference type="SAM" id="MobiDB-lite"/>
    </source>
</evidence>
<protein>
    <submittedName>
        <fullName evidence="3">Thiamine transport system substrate-binding protein</fullName>
    </submittedName>
</protein>
<dbReference type="Proteomes" id="UP000199062">
    <property type="component" value="Unassembled WGS sequence"/>
</dbReference>
<dbReference type="EMBL" id="FOZK01000003">
    <property type="protein sequence ID" value="SFS06642.1"/>
    <property type="molecule type" value="Genomic_DNA"/>
</dbReference>
<gene>
    <name evidence="3" type="ORF">SAMN05216559_3073</name>
</gene>
<keyword evidence="4" id="KW-1185">Reference proteome</keyword>
<dbReference type="RefSeq" id="WP_089817417.1">
    <property type="nucleotide sequence ID" value="NZ_FOZK01000003.1"/>
</dbReference>
<sequence length="373" mass="40856">MERRRFLRNAGAGIVGVSAFAGCSSPGGDDERPSRTESGTGTTTGEPTTTSLGGTLRVATYSSFTGEGTAGNWLKSAFESEYPDATVEFTTPENGLNQYVQRANEGAPIDADLFVGLNTGELARADEQLDESLFQSLGEDVAGADRIKDGLQIDPEGRALPYDTGYISLVYDENEVEQPETFDALLEPEYEGDLIVQNAQQSDPGRAFLLWTILAKGVDGYLDYWQGLQDNGVTIMSDWEPSYEAYSNGEAPMIVSYSTDQVYAKDQDVDMARHQVGFLEDQGYANPEAMAMFSSASNGDLGRKFVEFALSEEAQREIADRNVQFPAVEGVEMGEEFTEYAYEPPEPVTFTYEELAGNVSTWIEDWARQVASK</sequence>
<dbReference type="InterPro" id="IPR006059">
    <property type="entry name" value="SBP"/>
</dbReference>
<dbReference type="PANTHER" id="PTHR30006:SF2">
    <property type="entry name" value="ABC TRANSPORTER SUBSTRATE-BINDING PROTEIN"/>
    <property type="match status" value="1"/>
</dbReference>
<organism evidence="3 4">
    <name type="scientific">Halomicrobium zhouii</name>
    <dbReference type="NCBI Taxonomy" id="767519"/>
    <lineage>
        <taxon>Archaea</taxon>
        <taxon>Methanobacteriati</taxon>
        <taxon>Methanobacteriota</taxon>
        <taxon>Stenosarchaea group</taxon>
        <taxon>Halobacteria</taxon>
        <taxon>Halobacteriales</taxon>
        <taxon>Haloarculaceae</taxon>
        <taxon>Halomicrobium</taxon>
    </lineage>
</organism>
<dbReference type="InterPro" id="IPR005948">
    <property type="entry name" value="ThiB-like"/>
</dbReference>
<dbReference type="NCBIfam" id="TIGR01254">
    <property type="entry name" value="sfuA"/>
    <property type="match status" value="1"/>
</dbReference>
<evidence type="ECO:0000313" key="4">
    <source>
        <dbReference type="Proteomes" id="UP000199062"/>
    </source>
</evidence>
<reference evidence="3 4" key="1">
    <citation type="submission" date="2016-10" db="EMBL/GenBank/DDBJ databases">
        <authorList>
            <person name="de Groot N.N."/>
        </authorList>
    </citation>
    <scope>NUCLEOTIDE SEQUENCE [LARGE SCALE GENOMIC DNA]</scope>
    <source>
        <strain evidence="3 4">CGMCC 1.10457</strain>
    </source>
</reference>